<dbReference type="SUPFAM" id="SSF52047">
    <property type="entry name" value="RNI-like"/>
    <property type="match status" value="1"/>
</dbReference>
<gene>
    <name evidence="2" type="ORF">PVAP13_2NG336096</name>
</gene>
<dbReference type="InterPro" id="IPR055357">
    <property type="entry name" value="LRR_At1g61320_AtMIF1"/>
</dbReference>
<accession>A0A8T0VNI1</accession>
<reference evidence="2" key="1">
    <citation type="submission" date="2020-05" db="EMBL/GenBank/DDBJ databases">
        <title>WGS assembly of Panicum virgatum.</title>
        <authorList>
            <person name="Lovell J.T."/>
            <person name="Jenkins J."/>
            <person name="Shu S."/>
            <person name="Juenger T.E."/>
            <person name="Schmutz J."/>
        </authorList>
    </citation>
    <scope>NUCLEOTIDE SEQUENCE</scope>
    <source>
        <strain evidence="2">AP13</strain>
    </source>
</reference>
<dbReference type="SUPFAM" id="SSF81383">
    <property type="entry name" value="F-box domain"/>
    <property type="match status" value="1"/>
</dbReference>
<dbReference type="AlphaFoldDB" id="A0A8T0VNI1"/>
<dbReference type="InterPro" id="IPR032675">
    <property type="entry name" value="LRR_dom_sf"/>
</dbReference>
<dbReference type="Gene3D" id="3.80.10.10">
    <property type="entry name" value="Ribonuclease Inhibitor"/>
    <property type="match status" value="1"/>
</dbReference>
<dbReference type="InterPro" id="IPR044997">
    <property type="entry name" value="F-box_plant"/>
</dbReference>
<dbReference type="Proteomes" id="UP000823388">
    <property type="component" value="Chromosome 2N"/>
</dbReference>
<proteinExistence type="predicted"/>
<sequence>MASPSDNSKKENGDDDGDDRLSVLPDHILVDIMHLLDWRTMIRASTLSTRWKPLPYLLTNLYLHVDDFKPRTGILVMSQLNNLMSLYTETIKRLLAPMGERAIKVLRLRFYMTDPHLKSIGSIVTSVLERGSTKYLEFIIVTELHDVQCNEDNVRFGQRFIRFFNSYPYTFRCLRSLSIQNMRFNESDVPNLLNACDQLQRLCIESCDSGRRSVLQIDVPRSRLIELVFEFCGYVRIELVRVPKLVVTYDTWMRENPPIVFGHVPKLRSINFGCACMNWQPPFVLSNWLSGTRLEIVSLDFHDWMIWVKPEDPKLLQPIFSNLMDLYLSNIFAECDLEWTVYLLEAAPSLKNFFLTVSRHVCGRNDYVDNAERVNVAWEASSGFKHYKLKLLDIGGFETDCKMMKYIRLVMGCAARLRTICLHNKEPCDDCDAMHREAPSGSSFPVDEGDKNLIREHLTDGLSSAIEIIFE</sequence>
<dbReference type="PANTHER" id="PTHR32153">
    <property type="entry name" value="OJ000223_09.16 PROTEIN"/>
    <property type="match status" value="1"/>
</dbReference>
<name>A0A8T0VNI1_PANVG</name>
<dbReference type="InterPro" id="IPR001810">
    <property type="entry name" value="F-box_dom"/>
</dbReference>
<feature type="domain" description="F-box" evidence="1">
    <location>
        <begin position="18"/>
        <end position="65"/>
    </location>
</feature>
<dbReference type="Pfam" id="PF23622">
    <property type="entry name" value="LRR_At1g61320_AtMIF1"/>
    <property type="match status" value="1"/>
</dbReference>
<comment type="caution">
    <text evidence="2">The sequence shown here is derived from an EMBL/GenBank/DDBJ whole genome shotgun (WGS) entry which is preliminary data.</text>
</comment>
<evidence type="ECO:0000313" key="2">
    <source>
        <dbReference type="EMBL" id="KAG2635136.1"/>
    </source>
</evidence>
<dbReference type="PROSITE" id="PS50181">
    <property type="entry name" value="FBOX"/>
    <property type="match status" value="1"/>
</dbReference>
<protein>
    <recommendedName>
        <fullName evidence="1">F-box domain-containing protein</fullName>
    </recommendedName>
</protein>
<keyword evidence="3" id="KW-1185">Reference proteome</keyword>
<dbReference type="EMBL" id="CM029040">
    <property type="protein sequence ID" value="KAG2635136.1"/>
    <property type="molecule type" value="Genomic_DNA"/>
</dbReference>
<evidence type="ECO:0000259" key="1">
    <source>
        <dbReference type="PROSITE" id="PS50181"/>
    </source>
</evidence>
<evidence type="ECO:0000313" key="3">
    <source>
        <dbReference type="Proteomes" id="UP000823388"/>
    </source>
</evidence>
<organism evidence="2 3">
    <name type="scientific">Panicum virgatum</name>
    <name type="common">Blackwell switchgrass</name>
    <dbReference type="NCBI Taxonomy" id="38727"/>
    <lineage>
        <taxon>Eukaryota</taxon>
        <taxon>Viridiplantae</taxon>
        <taxon>Streptophyta</taxon>
        <taxon>Embryophyta</taxon>
        <taxon>Tracheophyta</taxon>
        <taxon>Spermatophyta</taxon>
        <taxon>Magnoliopsida</taxon>
        <taxon>Liliopsida</taxon>
        <taxon>Poales</taxon>
        <taxon>Poaceae</taxon>
        <taxon>PACMAD clade</taxon>
        <taxon>Panicoideae</taxon>
        <taxon>Panicodae</taxon>
        <taxon>Paniceae</taxon>
        <taxon>Panicinae</taxon>
        <taxon>Panicum</taxon>
        <taxon>Panicum sect. Hiantes</taxon>
    </lineage>
</organism>
<dbReference type="InterPro" id="IPR036047">
    <property type="entry name" value="F-box-like_dom_sf"/>
</dbReference>